<evidence type="ECO:0000313" key="2">
    <source>
        <dbReference type="Proteomes" id="UP000499080"/>
    </source>
</evidence>
<organism evidence="1 2">
    <name type="scientific">Araneus ventricosus</name>
    <name type="common">Orbweaver spider</name>
    <name type="synonym">Epeira ventricosa</name>
    <dbReference type="NCBI Taxonomy" id="182803"/>
    <lineage>
        <taxon>Eukaryota</taxon>
        <taxon>Metazoa</taxon>
        <taxon>Ecdysozoa</taxon>
        <taxon>Arthropoda</taxon>
        <taxon>Chelicerata</taxon>
        <taxon>Arachnida</taxon>
        <taxon>Araneae</taxon>
        <taxon>Araneomorphae</taxon>
        <taxon>Entelegynae</taxon>
        <taxon>Araneoidea</taxon>
        <taxon>Araneidae</taxon>
        <taxon>Araneus</taxon>
    </lineage>
</organism>
<gene>
    <name evidence="1" type="ORF">AVEN_174731_1</name>
</gene>
<dbReference type="EMBL" id="BGPR01000086">
    <property type="protein sequence ID" value="GBL92453.1"/>
    <property type="molecule type" value="Genomic_DNA"/>
</dbReference>
<dbReference type="AlphaFoldDB" id="A0A4Y2BKI1"/>
<protein>
    <submittedName>
        <fullName evidence="1">Uncharacterized protein</fullName>
    </submittedName>
</protein>
<sequence length="178" mass="19474">MTAGAEKTCTKGTPRSEKCRFQFHKEELKNNRTGAGAWGSHLVFRTYSANRKLSTIQRPFLLAISGAYRITSTAVLQVILDIPPFHLQLPLSTNISDVDPSEIEEKTTAHPLVIDHSTQISQDDGGIINTGLRIYTNGSKTEKEVGAVFCSVFWPTSTLPKNGLPGSLLEIQSSSQKS</sequence>
<name>A0A4Y2BKI1_ARAVE</name>
<keyword evidence="2" id="KW-1185">Reference proteome</keyword>
<accession>A0A4Y2BKI1</accession>
<reference evidence="1 2" key="1">
    <citation type="journal article" date="2019" name="Sci. Rep.">
        <title>Orb-weaving spider Araneus ventricosus genome elucidates the spidroin gene catalogue.</title>
        <authorList>
            <person name="Kono N."/>
            <person name="Nakamura H."/>
            <person name="Ohtoshi R."/>
            <person name="Moran D.A.P."/>
            <person name="Shinohara A."/>
            <person name="Yoshida Y."/>
            <person name="Fujiwara M."/>
            <person name="Mori M."/>
            <person name="Tomita M."/>
            <person name="Arakawa K."/>
        </authorList>
    </citation>
    <scope>NUCLEOTIDE SEQUENCE [LARGE SCALE GENOMIC DNA]</scope>
</reference>
<proteinExistence type="predicted"/>
<comment type="caution">
    <text evidence="1">The sequence shown here is derived from an EMBL/GenBank/DDBJ whole genome shotgun (WGS) entry which is preliminary data.</text>
</comment>
<dbReference type="Proteomes" id="UP000499080">
    <property type="component" value="Unassembled WGS sequence"/>
</dbReference>
<evidence type="ECO:0000313" key="1">
    <source>
        <dbReference type="EMBL" id="GBL92453.1"/>
    </source>
</evidence>